<reference evidence="3" key="1">
    <citation type="submission" date="2022-10" db="EMBL/GenBank/DDBJ databases">
        <title>Determination and structural analysis of whole genome sequence of Sarocladium strictum F4-1.</title>
        <authorList>
            <person name="Hu L."/>
            <person name="Jiang Y."/>
        </authorList>
    </citation>
    <scope>NUCLEOTIDE SEQUENCE</scope>
    <source>
        <strain evidence="3">F4-1</strain>
    </source>
</reference>
<dbReference type="AlphaFoldDB" id="A0AA39L3H6"/>
<feature type="signal peptide" evidence="1">
    <location>
        <begin position="1"/>
        <end position="19"/>
    </location>
</feature>
<feature type="chain" id="PRO_5041344330" description="SGNH hydrolase-type esterase domain-containing protein" evidence="1">
    <location>
        <begin position="20"/>
        <end position="416"/>
    </location>
</feature>
<evidence type="ECO:0000313" key="3">
    <source>
        <dbReference type="EMBL" id="KAK0383086.1"/>
    </source>
</evidence>
<accession>A0AA39L3H6</accession>
<evidence type="ECO:0000256" key="1">
    <source>
        <dbReference type="SAM" id="SignalP"/>
    </source>
</evidence>
<name>A0AA39L3H6_SARSR</name>
<dbReference type="Proteomes" id="UP001175261">
    <property type="component" value="Unassembled WGS sequence"/>
</dbReference>
<feature type="domain" description="SGNH hydrolase-type esterase" evidence="2">
    <location>
        <begin position="212"/>
        <end position="404"/>
    </location>
</feature>
<organism evidence="3 4">
    <name type="scientific">Sarocladium strictum</name>
    <name type="common">Black bundle disease fungus</name>
    <name type="synonym">Acremonium strictum</name>
    <dbReference type="NCBI Taxonomy" id="5046"/>
    <lineage>
        <taxon>Eukaryota</taxon>
        <taxon>Fungi</taxon>
        <taxon>Dikarya</taxon>
        <taxon>Ascomycota</taxon>
        <taxon>Pezizomycotina</taxon>
        <taxon>Sordariomycetes</taxon>
        <taxon>Hypocreomycetidae</taxon>
        <taxon>Hypocreales</taxon>
        <taxon>Sarocladiaceae</taxon>
        <taxon>Sarocladium</taxon>
    </lineage>
</organism>
<dbReference type="SUPFAM" id="SSF52266">
    <property type="entry name" value="SGNH hydrolase"/>
    <property type="match status" value="1"/>
</dbReference>
<dbReference type="CDD" id="cd01830">
    <property type="entry name" value="XynE_like"/>
    <property type="match status" value="1"/>
</dbReference>
<keyword evidence="4" id="KW-1185">Reference proteome</keyword>
<dbReference type="InterPro" id="IPR013830">
    <property type="entry name" value="SGNH_hydro"/>
</dbReference>
<protein>
    <recommendedName>
        <fullName evidence="2">SGNH hydrolase-type esterase domain-containing protein</fullName>
    </recommendedName>
</protein>
<gene>
    <name evidence="3" type="ORF">NLU13_9000</name>
</gene>
<dbReference type="Gene3D" id="3.40.50.1110">
    <property type="entry name" value="SGNH hydrolase"/>
    <property type="match status" value="1"/>
</dbReference>
<keyword evidence="1" id="KW-0732">Signal</keyword>
<sequence length="416" mass="45006">MHYFIGGFFALALSQVTTARGCANATEWVTIWGTMPQLTEPANLPPAPFNRTGVVFEDTTIRQTVMMTSAADIIRLEISNAFGGSDLHITTVTMAMSSNQTLGISGVKPDTLQTLTFSGTESFTVPNGALVFSDPIDFPITAQSIVTISMYLQNGQTTNLITSHPGSRTTSHLVHGNHASDSVFEGSTTTDHWYFISAVEGQASIGSSAVVLIGDSITDGRGSTTNGANRWPDQFVERLQNNPATRHVAVVNQAAGGNRLLADGLGPNALGRIDRDVISHSGVRRAIIYNGVNDIGVAGTDEASQEVIGSRIIQAYDQMILRLHRHGIAVYGATITPFTGPNQSYGHPNREATRQKVNKWIRESGKFDAVFDFDEVIRDPDQPDMLLSTYDSGDYLHPNPRGFKAMAESIDLTLFE</sequence>
<dbReference type="Pfam" id="PF13472">
    <property type="entry name" value="Lipase_GDSL_2"/>
    <property type="match status" value="1"/>
</dbReference>
<dbReference type="EMBL" id="JAPDFR010000009">
    <property type="protein sequence ID" value="KAK0383086.1"/>
    <property type="molecule type" value="Genomic_DNA"/>
</dbReference>
<dbReference type="PANTHER" id="PTHR43784:SF3">
    <property type="entry name" value="GDSL FAMILY LIPASE"/>
    <property type="match status" value="1"/>
</dbReference>
<evidence type="ECO:0000313" key="4">
    <source>
        <dbReference type="Proteomes" id="UP001175261"/>
    </source>
</evidence>
<dbReference type="InterPro" id="IPR053140">
    <property type="entry name" value="GDSL_Rv0518-like"/>
</dbReference>
<comment type="caution">
    <text evidence="3">The sequence shown here is derived from an EMBL/GenBank/DDBJ whole genome shotgun (WGS) entry which is preliminary data.</text>
</comment>
<evidence type="ECO:0000259" key="2">
    <source>
        <dbReference type="Pfam" id="PF13472"/>
    </source>
</evidence>
<proteinExistence type="predicted"/>
<dbReference type="PANTHER" id="PTHR43784">
    <property type="entry name" value="GDSL-LIKE LIPASE/ACYLHYDROLASE, PUTATIVE (AFU_ORTHOLOGUE AFUA_2G00820)-RELATED"/>
    <property type="match status" value="1"/>
</dbReference>
<dbReference type="InterPro" id="IPR036514">
    <property type="entry name" value="SGNH_hydro_sf"/>
</dbReference>